<feature type="compositionally biased region" description="Low complexity" evidence="4">
    <location>
        <begin position="802"/>
        <end position="813"/>
    </location>
</feature>
<protein>
    <recommendedName>
        <fullName evidence="5">Rubisco LSMT substrate-binding domain-containing protein</fullName>
    </recommendedName>
</protein>
<feature type="region of interest" description="Disordered" evidence="4">
    <location>
        <begin position="829"/>
        <end position="889"/>
    </location>
</feature>
<evidence type="ECO:0000313" key="7">
    <source>
        <dbReference type="Proteomes" id="UP001178507"/>
    </source>
</evidence>
<keyword evidence="2" id="KW-0808">Transferase</keyword>
<dbReference type="EMBL" id="CAUJNA010003266">
    <property type="protein sequence ID" value="CAJ1397450.1"/>
    <property type="molecule type" value="Genomic_DNA"/>
</dbReference>
<dbReference type="InterPro" id="IPR046341">
    <property type="entry name" value="SET_dom_sf"/>
</dbReference>
<dbReference type="InterPro" id="IPR036464">
    <property type="entry name" value="Rubisco_LSMT_subst-bd_sf"/>
</dbReference>
<evidence type="ECO:0000313" key="6">
    <source>
        <dbReference type="EMBL" id="CAJ1397450.1"/>
    </source>
</evidence>
<feature type="region of interest" description="Disordered" evidence="4">
    <location>
        <begin position="733"/>
        <end position="787"/>
    </location>
</feature>
<dbReference type="InterPro" id="IPR050600">
    <property type="entry name" value="SETD3_SETD6_MTase"/>
</dbReference>
<keyword evidence="1" id="KW-0489">Methyltransferase</keyword>
<dbReference type="GO" id="GO:0032259">
    <property type="term" value="P:methylation"/>
    <property type="evidence" value="ECO:0007669"/>
    <property type="project" value="UniProtKB-KW"/>
</dbReference>
<feature type="compositionally biased region" description="Basic and acidic residues" evidence="4">
    <location>
        <begin position="739"/>
        <end position="759"/>
    </location>
</feature>
<dbReference type="Gene3D" id="3.90.1420.10">
    <property type="entry name" value="Rubisco LSMT, substrate-binding domain"/>
    <property type="match status" value="1"/>
</dbReference>
<dbReference type="Gene3D" id="3.90.1410.10">
    <property type="entry name" value="set domain protein methyltransferase, domain 1"/>
    <property type="match status" value="2"/>
</dbReference>
<evidence type="ECO:0000256" key="1">
    <source>
        <dbReference type="ARBA" id="ARBA00022603"/>
    </source>
</evidence>
<name>A0AA36J0P2_9DINO</name>
<dbReference type="InterPro" id="IPR015353">
    <property type="entry name" value="Rubisco_LSMT_subst-bd"/>
</dbReference>
<dbReference type="SUPFAM" id="SSF81822">
    <property type="entry name" value="RuBisCo LSMT C-terminal, substrate-binding domain"/>
    <property type="match status" value="1"/>
</dbReference>
<comment type="caution">
    <text evidence="6">The sequence shown here is derived from an EMBL/GenBank/DDBJ whole genome shotgun (WGS) entry which is preliminary data.</text>
</comment>
<feature type="compositionally biased region" description="Acidic residues" evidence="4">
    <location>
        <begin position="12"/>
        <end position="21"/>
    </location>
</feature>
<organism evidence="6 7">
    <name type="scientific">Effrenium voratum</name>
    <dbReference type="NCBI Taxonomy" id="2562239"/>
    <lineage>
        <taxon>Eukaryota</taxon>
        <taxon>Sar</taxon>
        <taxon>Alveolata</taxon>
        <taxon>Dinophyceae</taxon>
        <taxon>Suessiales</taxon>
        <taxon>Symbiodiniaceae</taxon>
        <taxon>Effrenium</taxon>
    </lineage>
</organism>
<proteinExistence type="predicted"/>
<feature type="region of interest" description="Disordered" evidence="4">
    <location>
        <begin position="1"/>
        <end position="22"/>
    </location>
</feature>
<feature type="region of interest" description="Disordered" evidence="4">
    <location>
        <begin position="802"/>
        <end position="821"/>
    </location>
</feature>
<gene>
    <name evidence="6" type="ORF">EVOR1521_LOCUS21462</name>
</gene>
<feature type="compositionally biased region" description="Basic and acidic residues" evidence="4">
    <location>
        <begin position="1"/>
        <end position="11"/>
    </location>
</feature>
<dbReference type="GO" id="GO:0016279">
    <property type="term" value="F:protein-lysine N-methyltransferase activity"/>
    <property type="evidence" value="ECO:0007669"/>
    <property type="project" value="TreeGrafter"/>
</dbReference>
<evidence type="ECO:0000256" key="3">
    <source>
        <dbReference type="ARBA" id="ARBA00022691"/>
    </source>
</evidence>
<evidence type="ECO:0000259" key="5">
    <source>
        <dbReference type="Pfam" id="PF09273"/>
    </source>
</evidence>
<dbReference type="SUPFAM" id="SSF82199">
    <property type="entry name" value="SET domain"/>
    <property type="match status" value="1"/>
</dbReference>
<feature type="region of interest" description="Disordered" evidence="4">
    <location>
        <begin position="953"/>
        <end position="976"/>
    </location>
</feature>
<dbReference type="Proteomes" id="UP001178507">
    <property type="component" value="Unassembled WGS sequence"/>
</dbReference>
<evidence type="ECO:0000256" key="4">
    <source>
        <dbReference type="SAM" id="MobiDB-lite"/>
    </source>
</evidence>
<accession>A0AA36J0P2</accession>
<dbReference type="Pfam" id="PF09273">
    <property type="entry name" value="Rubis-subs-bind"/>
    <property type="match status" value="1"/>
</dbReference>
<reference evidence="6" key="1">
    <citation type="submission" date="2023-08" db="EMBL/GenBank/DDBJ databases">
        <authorList>
            <person name="Chen Y."/>
            <person name="Shah S."/>
            <person name="Dougan E. K."/>
            <person name="Thang M."/>
            <person name="Chan C."/>
        </authorList>
    </citation>
    <scope>NUCLEOTIDE SEQUENCE</scope>
</reference>
<keyword evidence="7" id="KW-1185">Reference proteome</keyword>
<keyword evidence="3" id="KW-0949">S-adenosyl-L-methionine</keyword>
<feature type="domain" description="Rubisco LSMT substrate-binding" evidence="5">
    <location>
        <begin position="1204"/>
        <end position="1328"/>
    </location>
</feature>
<dbReference type="PANTHER" id="PTHR13271">
    <property type="entry name" value="UNCHARACTERIZED PUTATIVE METHYLTRANSFERASE"/>
    <property type="match status" value="1"/>
</dbReference>
<evidence type="ECO:0000256" key="2">
    <source>
        <dbReference type="ARBA" id="ARBA00022679"/>
    </source>
</evidence>
<sequence length="1392" mass="155712">MLEAQDWHVTEGDEGGEDDEQDRYSWRFKQAVNAVIWMGEKMGVISPQFDEWNPVRWFHHDAHGLQKELYKNATANSATAEQFSSLKKWIEGGPGGWVSNKLVVNDYLSEKGRYDRRLEVMETVAQDEILVQLPLSHVLSADFCQQDLQDQTIRQVVEAQKKSSEQVDIAPWTWITLYTLAHAKKDHVAASSWRFDTLLRREYVDASLSYMPLFWDDDSLQWLNGTDLANVHVLDVHAAIETEYHKLAYLVPSIESTVTVVEPLPQCEPVATTRLLPDPQVRVAVLLGACVDGEESSRSAVEAFHDPENVYVVCAGRGHRAQLDDWIRQRGYSNVFVMAESAFFQGQHKDLRWEAARLLLDHPWDFLLELGDRPKAPQLPPLLLARWLAAFNSSIGGESFVLSRQLLEEVIEGPTISDLTVDQWHDFWAQGLSLGRCKAQHQGLQPLLQTKQPKRAAKEALSPVQAYDLGVKFRAMEPAWMSRYGNQTYWLLHALMVQSSQRLTELRRLAARPASGAAVSLRGAEMMAEVTFSPENGTCEVPGAVEGLRLSDCSIDAEVFLAERLFVADPFPERLIRESMDYEKSCGAKLPTLFPHVFRIGSGWDGDSLEFRGFASLVPADATDDLWMVLLPLLPADSGPCQKVGWTGRLQILWQSAAGEVHYRGGGQLASAGPIWERYLGSRLAPGTYTVTVLAAKVALARRDFEVISAEGAVAAERLKWVKFFELAAEAAPPAQSRPVERSEGSEGRAAPKEQEQRPKVQGLSKVEAQSEARTPPAQLPTAHKLSAKDRAWLQQDVARFARPRQAQQRQPPLSAEQRAMRERQWIERDVALHAPKRRPRPRSLATAAESPRSPRPSPPAKQATAVGDNPSRPKAKSTRPKLPEDMERRERAWMAKEAQRLRAARARAARTAEEREDWIVKDVQLHELLRRERCSQEPGKASRFLATTCQQLFGGGSADPETSADSPADLPQPRWGVSGDQLLEVVVMNADRCRPASPATGNFSAVLAEVKLQLQGSIPDEVVERAGAPDSNMDLVPFKKWAMVVMSRGETVSLPDRDNRSQTSPQLAIMPLIDLVDHHLPTPEKPLFSTDDLLKYQESGSLTNISYDAELAAVTLKAKRTLSANSAVTVGYGVRSNADYLLYHGFTMPKGWSEMTLCTQYTMVELPLPPDFPAWKSRHLAHSYRFALPACPSRKSTPHVAVGAARFLVATEDDVTNFEDKLAQDFSLLEGAQVARGEKFLQHAAQEAVSVVCDVKVQPPLCRVPLSVESERAAWDYILKQTLARVVAHASTISQDDRLLAEDDSKNTLSINQRHAVVVRREEKMVLRSWCNIAVRMVNFLTTPQGAEAMATIRLPESEVLENEEPRQRPRYWERLLEQNDQMEAECSSLS</sequence>